<evidence type="ECO:0000256" key="1">
    <source>
        <dbReference type="ARBA" id="ARBA00004167"/>
    </source>
</evidence>
<name>A0A6P5FJV3_ANACO</name>
<reference evidence="9" key="2">
    <citation type="submission" date="2025-08" db="UniProtKB">
        <authorList>
            <consortium name="RefSeq"/>
        </authorList>
    </citation>
    <scope>IDENTIFICATION</scope>
    <source>
        <tissue evidence="9">Leaf</tissue>
    </source>
</reference>
<organism evidence="8 9">
    <name type="scientific">Ananas comosus</name>
    <name type="common">Pineapple</name>
    <name type="synonym">Ananas ananas</name>
    <dbReference type="NCBI Taxonomy" id="4615"/>
    <lineage>
        <taxon>Eukaryota</taxon>
        <taxon>Viridiplantae</taxon>
        <taxon>Streptophyta</taxon>
        <taxon>Embryophyta</taxon>
        <taxon>Tracheophyta</taxon>
        <taxon>Spermatophyta</taxon>
        <taxon>Magnoliopsida</taxon>
        <taxon>Liliopsida</taxon>
        <taxon>Poales</taxon>
        <taxon>Bromeliaceae</taxon>
        <taxon>Bromelioideae</taxon>
        <taxon>Ananas</taxon>
    </lineage>
</organism>
<keyword evidence="8" id="KW-1185">Reference proteome</keyword>
<sequence>MSLLFEAASSSSSSSSPRDCSKRGLSHQLRSRLISRKLLLLLSTPLLSLLFLLLLLWLILRPSAPEFSLRDAALLLPPPPPPSSPSADPLPAAATVTAVVAAKNPNAHVGAFYDRLRVRAACAGEPPAAEAAVPGFYQEPRTVSTVSAVVGPTAVRGPQRSAGLLIEIRLQGRLRWKVGMWVSRGYGFEVACLAVVEVGPAAGTSVPLSQCSTSM</sequence>
<dbReference type="InterPro" id="IPR004864">
    <property type="entry name" value="LEA_2"/>
</dbReference>
<evidence type="ECO:0000256" key="3">
    <source>
        <dbReference type="ARBA" id="ARBA00022989"/>
    </source>
</evidence>
<feature type="domain" description="Late embryogenesis abundant protein LEA-2 subgroup" evidence="7">
    <location>
        <begin position="100"/>
        <end position="189"/>
    </location>
</feature>
<gene>
    <name evidence="9" type="primary">LOC109715360</name>
</gene>
<evidence type="ECO:0000313" key="8">
    <source>
        <dbReference type="Proteomes" id="UP000515123"/>
    </source>
</evidence>
<dbReference type="PANTHER" id="PTHR31415">
    <property type="entry name" value="OS05G0367900 PROTEIN"/>
    <property type="match status" value="1"/>
</dbReference>
<proteinExistence type="predicted"/>
<comment type="subcellular location">
    <subcellularLocation>
        <location evidence="1">Membrane</location>
        <topology evidence="1">Single-pass membrane protein</topology>
    </subcellularLocation>
</comment>
<evidence type="ECO:0000313" key="9">
    <source>
        <dbReference type="RefSeq" id="XP_020095927.1"/>
    </source>
</evidence>
<evidence type="ECO:0000256" key="5">
    <source>
        <dbReference type="SAM" id="MobiDB-lite"/>
    </source>
</evidence>
<dbReference type="GeneID" id="109715360"/>
<dbReference type="InterPro" id="IPR044839">
    <property type="entry name" value="NDR1-like"/>
</dbReference>
<evidence type="ECO:0000256" key="2">
    <source>
        <dbReference type="ARBA" id="ARBA00022692"/>
    </source>
</evidence>
<dbReference type="Pfam" id="PF03168">
    <property type="entry name" value="LEA_2"/>
    <property type="match status" value="1"/>
</dbReference>
<keyword evidence="3 6" id="KW-1133">Transmembrane helix</keyword>
<dbReference type="OrthoDB" id="1426517at2759"/>
<accession>A0A6P5FJV3</accession>
<dbReference type="GO" id="GO:0098542">
    <property type="term" value="P:defense response to other organism"/>
    <property type="evidence" value="ECO:0007669"/>
    <property type="project" value="InterPro"/>
</dbReference>
<dbReference type="PANTHER" id="PTHR31415:SF20">
    <property type="entry name" value="NDR1_HIN1-LIKE PROTEIN 26"/>
    <property type="match status" value="1"/>
</dbReference>
<reference evidence="8" key="1">
    <citation type="journal article" date="2015" name="Nat. Genet.">
        <title>The pineapple genome and the evolution of CAM photosynthesis.</title>
        <authorList>
            <person name="Ming R."/>
            <person name="VanBuren R."/>
            <person name="Wai C.M."/>
            <person name="Tang H."/>
            <person name="Schatz M.C."/>
            <person name="Bowers J.E."/>
            <person name="Lyons E."/>
            <person name="Wang M.L."/>
            <person name="Chen J."/>
            <person name="Biggers E."/>
            <person name="Zhang J."/>
            <person name="Huang L."/>
            <person name="Zhang L."/>
            <person name="Miao W."/>
            <person name="Zhang J."/>
            <person name="Ye Z."/>
            <person name="Miao C."/>
            <person name="Lin Z."/>
            <person name="Wang H."/>
            <person name="Zhou H."/>
            <person name="Yim W.C."/>
            <person name="Priest H.D."/>
            <person name="Zheng C."/>
            <person name="Woodhouse M."/>
            <person name="Edger P.P."/>
            <person name="Guyot R."/>
            <person name="Guo H.B."/>
            <person name="Guo H."/>
            <person name="Zheng G."/>
            <person name="Singh R."/>
            <person name="Sharma A."/>
            <person name="Min X."/>
            <person name="Zheng Y."/>
            <person name="Lee H."/>
            <person name="Gurtowski J."/>
            <person name="Sedlazeck F.J."/>
            <person name="Harkess A."/>
            <person name="McKain M.R."/>
            <person name="Liao Z."/>
            <person name="Fang J."/>
            <person name="Liu J."/>
            <person name="Zhang X."/>
            <person name="Zhang Q."/>
            <person name="Hu W."/>
            <person name="Qin Y."/>
            <person name="Wang K."/>
            <person name="Chen L.Y."/>
            <person name="Shirley N."/>
            <person name="Lin Y.R."/>
            <person name="Liu L.Y."/>
            <person name="Hernandez A.G."/>
            <person name="Wright C.L."/>
            <person name="Bulone V."/>
            <person name="Tuskan G.A."/>
            <person name="Heath K."/>
            <person name="Zee F."/>
            <person name="Moore P.H."/>
            <person name="Sunkar R."/>
            <person name="Leebens-Mack J.H."/>
            <person name="Mockler T."/>
            <person name="Bennetzen J.L."/>
            <person name="Freeling M."/>
            <person name="Sankoff D."/>
            <person name="Paterson A.H."/>
            <person name="Zhu X."/>
            <person name="Yang X."/>
            <person name="Smith J.A."/>
            <person name="Cushman J.C."/>
            <person name="Paull R.E."/>
            <person name="Yu Q."/>
        </authorList>
    </citation>
    <scope>NUCLEOTIDE SEQUENCE [LARGE SCALE GENOMIC DNA]</scope>
    <source>
        <strain evidence="8">cv. F153</strain>
    </source>
</reference>
<evidence type="ECO:0000259" key="7">
    <source>
        <dbReference type="Pfam" id="PF03168"/>
    </source>
</evidence>
<feature type="transmembrane region" description="Helical" evidence="6">
    <location>
        <begin position="38"/>
        <end position="60"/>
    </location>
</feature>
<protein>
    <submittedName>
        <fullName evidence="9">NDR1/HIN1-like protein 12</fullName>
    </submittedName>
</protein>
<dbReference type="GO" id="GO:0005886">
    <property type="term" value="C:plasma membrane"/>
    <property type="evidence" value="ECO:0007669"/>
    <property type="project" value="TreeGrafter"/>
</dbReference>
<dbReference type="RefSeq" id="XP_020095927.1">
    <property type="nucleotide sequence ID" value="XM_020240338.1"/>
</dbReference>
<keyword evidence="2 6" id="KW-0812">Transmembrane</keyword>
<dbReference type="Proteomes" id="UP000515123">
    <property type="component" value="Linkage group 9"/>
</dbReference>
<evidence type="ECO:0000256" key="6">
    <source>
        <dbReference type="SAM" id="Phobius"/>
    </source>
</evidence>
<keyword evidence="4 6" id="KW-0472">Membrane</keyword>
<dbReference type="AlphaFoldDB" id="A0A6P5FJV3"/>
<evidence type="ECO:0000256" key="4">
    <source>
        <dbReference type="ARBA" id="ARBA00023136"/>
    </source>
</evidence>
<feature type="region of interest" description="Disordered" evidence="5">
    <location>
        <begin position="1"/>
        <end position="23"/>
    </location>
</feature>
<dbReference type="GO" id="GO:0009506">
    <property type="term" value="C:plasmodesma"/>
    <property type="evidence" value="ECO:0007669"/>
    <property type="project" value="TreeGrafter"/>
</dbReference>